<evidence type="ECO:0000256" key="13">
    <source>
        <dbReference type="ARBA" id="ARBA00023237"/>
    </source>
</evidence>
<evidence type="ECO:0000259" key="17">
    <source>
        <dbReference type="Pfam" id="PF22461"/>
    </source>
</evidence>
<evidence type="ECO:0000256" key="1">
    <source>
        <dbReference type="ARBA" id="ARBA00004571"/>
    </source>
</evidence>
<sequence>MSSVNNQIVVVCCAVMCIILSGCGINSNIMFKEAKGDTVHYDSIPMKPTQDYLISIDDKIKFQLYTNEGEVLLTNNADVSQKSLTGTTMQVEYLVRRDGTAELPKIGSIKIQGLSVSQCEDLLEELYSSEYQNPFVQVQITNQRVVVFPGNGSDAKVILLENNNTTLMEALAQAGGITERGKAKRVKLMRRNGDKRNVYVLDLSTIEGLQYVDMVVQANDYIYVEPNPQLAREVVKEVAPIITILSSAVVILTVVNLLK</sequence>
<accession>A0A8J6U1R7</accession>
<evidence type="ECO:0000256" key="7">
    <source>
        <dbReference type="ARBA" id="ARBA00022729"/>
    </source>
</evidence>
<evidence type="ECO:0000256" key="10">
    <source>
        <dbReference type="ARBA" id="ARBA00023114"/>
    </source>
</evidence>
<dbReference type="GO" id="GO:0006811">
    <property type="term" value="P:monoatomic ion transport"/>
    <property type="evidence" value="ECO:0007669"/>
    <property type="project" value="UniProtKB-KW"/>
</dbReference>
<evidence type="ECO:0000256" key="15">
    <source>
        <dbReference type="SAM" id="Phobius"/>
    </source>
</evidence>
<keyword evidence="4" id="KW-1134">Transmembrane beta strand</keyword>
<keyword evidence="13" id="KW-0998">Cell outer membrane</keyword>
<evidence type="ECO:0000259" key="16">
    <source>
        <dbReference type="Pfam" id="PF02563"/>
    </source>
</evidence>
<keyword evidence="3" id="KW-0813">Transport</keyword>
<dbReference type="GO" id="GO:0046930">
    <property type="term" value="C:pore complex"/>
    <property type="evidence" value="ECO:0007669"/>
    <property type="project" value="UniProtKB-KW"/>
</dbReference>
<evidence type="ECO:0000256" key="3">
    <source>
        <dbReference type="ARBA" id="ARBA00022448"/>
    </source>
</evidence>
<keyword evidence="12" id="KW-0564">Palmitate</keyword>
<dbReference type="Pfam" id="PF22461">
    <property type="entry name" value="SLBB_2"/>
    <property type="match status" value="1"/>
</dbReference>
<evidence type="ECO:0000313" key="19">
    <source>
        <dbReference type="Proteomes" id="UP000652681"/>
    </source>
</evidence>
<keyword evidence="14" id="KW-0449">Lipoprotein</keyword>
<keyword evidence="10" id="KW-0626">Porin</keyword>
<evidence type="ECO:0000313" key="18">
    <source>
        <dbReference type="EMBL" id="MBC9811470.1"/>
    </source>
</evidence>
<evidence type="ECO:0000256" key="12">
    <source>
        <dbReference type="ARBA" id="ARBA00023139"/>
    </source>
</evidence>
<keyword evidence="8" id="KW-0625">Polysaccharide transport</keyword>
<name>A0A8J6U1R7_9FLAO</name>
<dbReference type="Gene3D" id="3.10.560.10">
    <property type="entry name" value="Outer membrane lipoprotein wza domain like"/>
    <property type="match status" value="1"/>
</dbReference>
<protein>
    <submittedName>
        <fullName evidence="18">Polysaccharide biosynthesis/export family protein</fullName>
    </submittedName>
</protein>
<comment type="similarity">
    <text evidence="2">Belongs to the BexD/CtrA/VexA family.</text>
</comment>
<dbReference type="GO" id="GO:0009279">
    <property type="term" value="C:cell outer membrane"/>
    <property type="evidence" value="ECO:0007669"/>
    <property type="project" value="UniProtKB-SubCell"/>
</dbReference>
<keyword evidence="19" id="KW-1185">Reference proteome</keyword>
<keyword evidence="6 15" id="KW-0812">Transmembrane</keyword>
<organism evidence="18 19">
    <name type="scientific">Taishania pollutisoli</name>
    <dbReference type="NCBI Taxonomy" id="2766479"/>
    <lineage>
        <taxon>Bacteria</taxon>
        <taxon>Pseudomonadati</taxon>
        <taxon>Bacteroidota</taxon>
        <taxon>Flavobacteriia</taxon>
        <taxon>Flavobacteriales</taxon>
        <taxon>Crocinitomicaceae</taxon>
        <taxon>Taishania</taxon>
    </lineage>
</organism>
<keyword evidence="5" id="KW-0762">Sugar transport</keyword>
<keyword evidence="7" id="KW-0732">Signal</keyword>
<dbReference type="Pfam" id="PF02563">
    <property type="entry name" value="Poly_export"/>
    <property type="match status" value="1"/>
</dbReference>
<reference evidence="18" key="1">
    <citation type="submission" date="2020-09" db="EMBL/GenBank/DDBJ databases">
        <title>Taishania pollutisoli gen. nov., sp. nov., Isolated from Tetrabromobisphenol A-Contaminated Soil.</title>
        <authorList>
            <person name="Chen Q."/>
        </authorList>
    </citation>
    <scope>NUCLEOTIDE SEQUENCE</scope>
    <source>
        <strain evidence="18">CZZ-1</strain>
    </source>
</reference>
<feature type="domain" description="Polysaccharide export protein N-terminal" evidence="16">
    <location>
        <begin position="48"/>
        <end position="140"/>
    </location>
</feature>
<dbReference type="InterPro" id="IPR003715">
    <property type="entry name" value="Poly_export_N"/>
</dbReference>
<dbReference type="InterPro" id="IPR054765">
    <property type="entry name" value="SLBB_dom"/>
</dbReference>
<dbReference type="EMBL" id="JACVEL010000002">
    <property type="protein sequence ID" value="MBC9811470.1"/>
    <property type="molecule type" value="Genomic_DNA"/>
</dbReference>
<evidence type="ECO:0000256" key="9">
    <source>
        <dbReference type="ARBA" id="ARBA00023065"/>
    </source>
</evidence>
<evidence type="ECO:0000256" key="14">
    <source>
        <dbReference type="ARBA" id="ARBA00023288"/>
    </source>
</evidence>
<dbReference type="PANTHER" id="PTHR33619">
    <property type="entry name" value="POLYSACCHARIDE EXPORT PROTEIN GFCE-RELATED"/>
    <property type="match status" value="1"/>
</dbReference>
<evidence type="ECO:0000256" key="8">
    <source>
        <dbReference type="ARBA" id="ARBA00023047"/>
    </source>
</evidence>
<dbReference type="Proteomes" id="UP000652681">
    <property type="component" value="Unassembled WGS sequence"/>
</dbReference>
<comment type="caution">
    <text evidence="18">The sequence shown here is derived from an EMBL/GenBank/DDBJ whole genome shotgun (WGS) entry which is preliminary data.</text>
</comment>
<dbReference type="RefSeq" id="WP_163491875.1">
    <property type="nucleotide sequence ID" value="NZ_JACVEL010000002.1"/>
</dbReference>
<dbReference type="PANTHER" id="PTHR33619:SF3">
    <property type="entry name" value="POLYSACCHARIDE EXPORT PROTEIN GFCE-RELATED"/>
    <property type="match status" value="1"/>
</dbReference>
<dbReference type="GO" id="GO:0015159">
    <property type="term" value="F:polysaccharide transmembrane transporter activity"/>
    <property type="evidence" value="ECO:0007669"/>
    <property type="project" value="InterPro"/>
</dbReference>
<evidence type="ECO:0000256" key="4">
    <source>
        <dbReference type="ARBA" id="ARBA00022452"/>
    </source>
</evidence>
<keyword evidence="11 15" id="KW-0472">Membrane</keyword>
<feature type="domain" description="SLBB" evidence="17">
    <location>
        <begin position="156"/>
        <end position="224"/>
    </location>
</feature>
<dbReference type="InterPro" id="IPR049712">
    <property type="entry name" value="Poly_export"/>
</dbReference>
<evidence type="ECO:0000256" key="2">
    <source>
        <dbReference type="ARBA" id="ARBA00009450"/>
    </source>
</evidence>
<feature type="transmembrane region" description="Helical" evidence="15">
    <location>
        <begin position="238"/>
        <end position="258"/>
    </location>
</feature>
<gene>
    <name evidence="18" type="ORF">H9Y05_03180</name>
</gene>
<proteinExistence type="inferred from homology"/>
<keyword evidence="15" id="KW-1133">Transmembrane helix</keyword>
<evidence type="ECO:0000256" key="6">
    <source>
        <dbReference type="ARBA" id="ARBA00022692"/>
    </source>
</evidence>
<dbReference type="AlphaFoldDB" id="A0A8J6U1R7"/>
<keyword evidence="9" id="KW-0406">Ion transport</keyword>
<feature type="transmembrane region" description="Helical" evidence="15">
    <location>
        <begin position="6"/>
        <end position="25"/>
    </location>
</feature>
<evidence type="ECO:0000256" key="5">
    <source>
        <dbReference type="ARBA" id="ARBA00022597"/>
    </source>
</evidence>
<evidence type="ECO:0000256" key="11">
    <source>
        <dbReference type="ARBA" id="ARBA00023136"/>
    </source>
</evidence>
<comment type="subcellular location">
    <subcellularLocation>
        <location evidence="1">Cell outer membrane</location>
        <topology evidence="1">Multi-pass membrane protein</topology>
    </subcellularLocation>
</comment>
<dbReference type="GO" id="GO:0015288">
    <property type="term" value="F:porin activity"/>
    <property type="evidence" value="ECO:0007669"/>
    <property type="project" value="UniProtKB-KW"/>
</dbReference>